<dbReference type="Proteomes" id="UP000751190">
    <property type="component" value="Unassembled WGS sequence"/>
</dbReference>
<evidence type="ECO:0000256" key="5">
    <source>
        <dbReference type="ARBA" id="ARBA00022619"/>
    </source>
</evidence>
<evidence type="ECO:0000256" key="2">
    <source>
        <dbReference type="ARBA" id="ARBA00004853"/>
    </source>
</evidence>
<evidence type="ECO:0000256" key="4">
    <source>
        <dbReference type="ARBA" id="ARBA00005520"/>
    </source>
</evidence>
<gene>
    <name evidence="13" type="ORF">KFE25_012251</name>
</gene>
<evidence type="ECO:0000256" key="7">
    <source>
        <dbReference type="ARBA" id="ARBA00022741"/>
    </source>
</evidence>
<comment type="catalytic activity">
    <reaction evidence="11">
        <text>GTP + 4 H2O = 2,5-diamino-6-hydroxy-4-(5-phosphoribosylamino)-pyrimidine + formate + 2 phosphate + 3 H(+)</text>
        <dbReference type="Rhea" id="RHEA:23704"/>
        <dbReference type="ChEBI" id="CHEBI:15377"/>
        <dbReference type="ChEBI" id="CHEBI:15378"/>
        <dbReference type="ChEBI" id="CHEBI:15740"/>
        <dbReference type="ChEBI" id="CHEBI:37565"/>
        <dbReference type="ChEBI" id="CHEBI:43474"/>
        <dbReference type="ChEBI" id="CHEBI:58614"/>
        <dbReference type="EC" id="3.5.4.25"/>
    </reaction>
</comment>
<dbReference type="NCBIfam" id="TIGR00505">
    <property type="entry name" value="ribA"/>
    <property type="match status" value="1"/>
</dbReference>
<evidence type="ECO:0000256" key="8">
    <source>
        <dbReference type="ARBA" id="ARBA00022801"/>
    </source>
</evidence>
<dbReference type="GO" id="GO:0003935">
    <property type="term" value="F:GTP cyclohydrolase II activity"/>
    <property type="evidence" value="ECO:0007669"/>
    <property type="project" value="UniProtKB-EC"/>
</dbReference>
<comment type="pathway">
    <text evidence="2">Cofactor biosynthesis; riboflavin biosynthesis; 5-amino-6-(D-ribitylamino)uracil from GTP: step 1/4.</text>
</comment>
<evidence type="ECO:0000313" key="14">
    <source>
        <dbReference type="Proteomes" id="UP000751190"/>
    </source>
</evidence>
<keyword evidence="6" id="KW-0479">Metal-binding</keyword>
<dbReference type="GO" id="GO:0005829">
    <property type="term" value="C:cytosol"/>
    <property type="evidence" value="ECO:0007669"/>
    <property type="project" value="TreeGrafter"/>
</dbReference>
<dbReference type="AlphaFoldDB" id="A0A8J5X6W9"/>
<name>A0A8J5X6W9_DIALT</name>
<sequence>MTRAPRGLIAPLRRATTACAPGAAASVTQHVVTRIPTAHGAFDVAAFSWSGDETPKEHLALISGELAQLRAAPSVLCRVHSECLTGEVLGSRLCDCGEQLDRSMAKVSHEGGVVLYLRQEGRGIGLIQKLRAYNLQRQGHDTVEANRLLGFADDERDFSLAGLMLDDLGLRGTPVRLLTNNPRKVEGLKAAGVNVLERVPLLPLDVSEYNAKYLNTKATRMGHIYAQQSGAAGASPPRAALLRPFLPRHLAGVAVDDA</sequence>
<dbReference type="HAMAP" id="MF_00179">
    <property type="entry name" value="RibA"/>
    <property type="match status" value="1"/>
</dbReference>
<evidence type="ECO:0000256" key="11">
    <source>
        <dbReference type="ARBA" id="ARBA00049295"/>
    </source>
</evidence>
<keyword evidence="10" id="KW-0342">GTP-binding</keyword>
<evidence type="ECO:0000256" key="10">
    <source>
        <dbReference type="ARBA" id="ARBA00023134"/>
    </source>
</evidence>
<comment type="caution">
    <text evidence="13">The sequence shown here is derived from an EMBL/GenBank/DDBJ whole genome shotgun (WGS) entry which is preliminary data.</text>
</comment>
<dbReference type="GO" id="GO:0005525">
    <property type="term" value="F:GTP binding"/>
    <property type="evidence" value="ECO:0007669"/>
    <property type="project" value="UniProtKB-KW"/>
</dbReference>
<dbReference type="Pfam" id="PF00925">
    <property type="entry name" value="GTP_cyclohydro2"/>
    <property type="match status" value="1"/>
</dbReference>
<comment type="similarity">
    <text evidence="4">In the N-terminal section; belongs to the DHBP synthase family.</text>
</comment>
<evidence type="ECO:0000256" key="1">
    <source>
        <dbReference type="ARBA" id="ARBA00001947"/>
    </source>
</evidence>
<reference evidence="13" key="1">
    <citation type="submission" date="2021-05" db="EMBL/GenBank/DDBJ databases">
        <title>The genome of the haptophyte Pavlova lutheri (Diacronema luteri, Pavlovales) - a model for lipid biosynthesis in eukaryotic algae.</title>
        <authorList>
            <person name="Hulatt C.J."/>
            <person name="Posewitz M.C."/>
        </authorList>
    </citation>
    <scope>NUCLEOTIDE SEQUENCE</scope>
    <source>
        <strain evidence="13">NIVA-4/92</strain>
    </source>
</reference>
<keyword evidence="14" id="KW-1185">Reference proteome</keyword>
<dbReference type="CDD" id="cd00641">
    <property type="entry name" value="GTP_cyclohydro2"/>
    <property type="match status" value="1"/>
</dbReference>
<dbReference type="InterPro" id="IPR000926">
    <property type="entry name" value="RibA"/>
</dbReference>
<comment type="cofactor">
    <cofactor evidence="1">
        <name>Zn(2+)</name>
        <dbReference type="ChEBI" id="CHEBI:29105"/>
    </cofactor>
</comment>
<evidence type="ECO:0000256" key="9">
    <source>
        <dbReference type="ARBA" id="ARBA00022833"/>
    </source>
</evidence>
<dbReference type="GO" id="GO:0008686">
    <property type="term" value="F:3,4-dihydroxy-2-butanone-4-phosphate synthase activity"/>
    <property type="evidence" value="ECO:0007669"/>
    <property type="project" value="TreeGrafter"/>
</dbReference>
<dbReference type="OrthoDB" id="60371at2759"/>
<evidence type="ECO:0000259" key="12">
    <source>
        <dbReference type="Pfam" id="PF00925"/>
    </source>
</evidence>
<keyword evidence="8" id="KW-0378">Hydrolase</keyword>
<evidence type="ECO:0000256" key="3">
    <source>
        <dbReference type="ARBA" id="ARBA00004904"/>
    </source>
</evidence>
<dbReference type="NCBIfam" id="NF001591">
    <property type="entry name" value="PRK00393.1"/>
    <property type="match status" value="1"/>
</dbReference>
<accession>A0A8J5X6W9</accession>
<dbReference type="InterPro" id="IPR036144">
    <property type="entry name" value="RibA-like_sf"/>
</dbReference>
<comment type="pathway">
    <text evidence="3">Cofactor biosynthesis; riboflavin biosynthesis; 2-hydroxy-3-oxobutyl phosphate from D-ribulose 5-phosphate: step 1/1.</text>
</comment>
<dbReference type="PANTHER" id="PTHR21327">
    <property type="entry name" value="GTP CYCLOHYDROLASE II-RELATED"/>
    <property type="match status" value="1"/>
</dbReference>
<keyword evidence="7" id="KW-0547">Nucleotide-binding</keyword>
<evidence type="ECO:0000256" key="6">
    <source>
        <dbReference type="ARBA" id="ARBA00022723"/>
    </source>
</evidence>
<protein>
    <recommendedName>
        <fullName evidence="12">GTP cyclohydrolase II domain-containing protein</fullName>
    </recommendedName>
</protein>
<dbReference type="EMBL" id="JAGTXO010000021">
    <property type="protein sequence ID" value="KAG8462431.1"/>
    <property type="molecule type" value="Genomic_DNA"/>
</dbReference>
<keyword evidence="5" id="KW-0686">Riboflavin biosynthesis</keyword>
<keyword evidence="9" id="KW-0862">Zinc</keyword>
<proteinExistence type="inferred from homology"/>
<feature type="domain" description="GTP cyclohydrolase II" evidence="12">
    <location>
        <begin position="31"/>
        <end position="200"/>
    </location>
</feature>
<dbReference type="InterPro" id="IPR032677">
    <property type="entry name" value="GTP_cyclohydro_II"/>
</dbReference>
<dbReference type="SUPFAM" id="SSF142695">
    <property type="entry name" value="RibA-like"/>
    <property type="match status" value="1"/>
</dbReference>
<organism evidence="13 14">
    <name type="scientific">Diacronema lutheri</name>
    <name type="common">Unicellular marine alga</name>
    <name type="synonym">Monochrysis lutheri</name>
    <dbReference type="NCBI Taxonomy" id="2081491"/>
    <lineage>
        <taxon>Eukaryota</taxon>
        <taxon>Haptista</taxon>
        <taxon>Haptophyta</taxon>
        <taxon>Pavlovophyceae</taxon>
        <taxon>Pavlovales</taxon>
        <taxon>Pavlovaceae</taxon>
        <taxon>Diacronema</taxon>
    </lineage>
</organism>
<dbReference type="PANTHER" id="PTHR21327:SF18">
    <property type="entry name" value="3,4-DIHYDROXY-2-BUTANONE 4-PHOSPHATE SYNTHASE"/>
    <property type="match status" value="1"/>
</dbReference>
<dbReference type="Gene3D" id="3.40.50.10990">
    <property type="entry name" value="GTP cyclohydrolase II"/>
    <property type="match status" value="1"/>
</dbReference>
<dbReference type="FunFam" id="3.40.50.10990:FF:000001">
    <property type="entry name" value="Riboflavin biosynthesis protein RibBA"/>
    <property type="match status" value="1"/>
</dbReference>
<dbReference type="GO" id="GO:0046872">
    <property type="term" value="F:metal ion binding"/>
    <property type="evidence" value="ECO:0007669"/>
    <property type="project" value="UniProtKB-KW"/>
</dbReference>
<evidence type="ECO:0000313" key="13">
    <source>
        <dbReference type="EMBL" id="KAG8462431.1"/>
    </source>
</evidence>
<dbReference type="GO" id="GO:0009231">
    <property type="term" value="P:riboflavin biosynthetic process"/>
    <property type="evidence" value="ECO:0007669"/>
    <property type="project" value="UniProtKB-KW"/>
</dbReference>
<dbReference type="OMA" id="CRDQLEA"/>